<name>A0AA97LFL5_EUBMA</name>
<organism evidence="11 12">
    <name type="scientific">Eublepharis macularius</name>
    <name type="common">Leopard gecko</name>
    <name type="synonym">Cyrtodactylus macularius</name>
    <dbReference type="NCBI Taxonomy" id="481883"/>
    <lineage>
        <taxon>Eukaryota</taxon>
        <taxon>Metazoa</taxon>
        <taxon>Chordata</taxon>
        <taxon>Craniata</taxon>
        <taxon>Vertebrata</taxon>
        <taxon>Euteleostomi</taxon>
        <taxon>Lepidosauria</taxon>
        <taxon>Squamata</taxon>
        <taxon>Bifurcata</taxon>
        <taxon>Gekkota</taxon>
        <taxon>Eublepharidae</taxon>
        <taxon>Eublepharinae</taxon>
        <taxon>Eublepharis</taxon>
    </lineage>
</organism>
<dbReference type="Proteomes" id="UP001190640">
    <property type="component" value="Chromosome 14"/>
</dbReference>
<evidence type="ECO:0000256" key="4">
    <source>
        <dbReference type="ARBA" id="ARBA00013100"/>
    </source>
</evidence>
<comment type="function">
    <text evidence="10">Involved in the biosynthesis of tetrahydrobiopterin, an essential cofactor of aromatic amino acid hydroxylases. Catalyzes the transformation of 7,8-dihydroneopterin triphosphate into 6-pyruvoyl tetrahydropterin.</text>
</comment>
<dbReference type="SUPFAM" id="SSF55620">
    <property type="entry name" value="Tetrahydrobiopterin biosynthesis enzymes-like"/>
    <property type="match status" value="1"/>
</dbReference>
<keyword evidence="7" id="KW-0862">Zinc</keyword>
<comment type="similarity">
    <text evidence="3">Belongs to the PTPS family.</text>
</comment>
<dbReference type="Gene3D" id="3.30.479.10">
    <property type="entry name" value="6-pyruvoyl tetrahydropterin synthase/QueD"/>
    <property type="match status" value="1"/>
</dbReference>
<dbReference type="RefSeq" id="XP_054853955.1">
    <property type="nucleotide sequence ID" value="XM_054997980.1"/>
</dbReference>
<evidence type="ECO:0000256" key="7">
    <source>
        <dbReference type="ARBA" id="ARBA00022833"/>
    </source>
</evidence>
<sequence length="194" mass="21689">MQASASGQKPARMAAFSRTDTFCASHRLACKLLSEAENRKLFGKSSQWHGHNFKVVVTVRGEINPTSGMVVDLRDLKAYMKEAITEPLDRKDLDQDIPYFANVVSTTENLALFIWDNLQRHLPRGALYKIKLYETEEKSIIYKGEGSTPVSVMGMCTVPLLSLDDKKLCNGCEKHDTPNLDCFFPANGSEPSNK</sequence>
<dbReference type="GO" id="GO:0005739">
    <property type="term" value="C:mitochondrion"/>
    <property type="evidence" value="ECO:0007669"/>
    <property type="project" value="TreeGrafter"/>
</dbReference>
<comment type="pathway">
    <text evidence="2">Cofactor biosynthesis; tetrahydrobiopterin biosynthesis; tetrahydrobiopterin from 7,8-dihydroneopterin triphosphate: step 1/3.</text>
</comment>
<dbReference type="InterPro" id="IPR038418">
    <property type="entry name" value="6-PTP_synth/QueD_sf"/>
</dbReference>
<protein>
    <recommendedName>
        <fullName evidence="5">6-pyruvoyl tetrahydrobiopterin synthase</fullName>
        <ecNumber evidence="4">4.2.3.12</ecNumber>
    </recommendedName>
</protein>
<dbReference type="InterPro" id="IPR007115">
    <property type="entry name" value="6-PTP_synth/QueD"/>
</dbReference>
<evidence type="ECO:0000256" key="2">
    <source>
        <dbReference type="ARBA" id="ARBA00005126"/>
    </source>
</evidence>
<keyword evidence="8" id="KW-0783">Tetrahydrobiopterin biosynthesis</keyword>
<reference evidence="12" key="1">
    <citation type="submission" date="2025-08" db="UniProtKB">
        <authorList>
            <consortium name="RefSeq"/>
        </authorList>
    </citation>
    <scope>IDENTIFICATION</scope>
    <source>
        <tissue evidence="12">Blood</tissue>
    </source>
</reference>
<accession>A0AA97LFL5</accession>
<dbReference type="GO" id="GO:0006729">
    <property type="term" value="P:tetrahydrobiopterin biosynthetic process"/>
    <property type="evidence" value="ECO:0007669"/>
    <property type="project" value="UniProtKB-KW"/>
</dbReference>
<dbReference type="PANTHER" id="PTHR12589:SF7">
    <property type="entry name" value="6-PYRUVOYL TETRAHYDROBIOPTERIN SYNTHASE"/>
    <property type="match status" value="1"/>
</dbReference>
<dbReference type="KEGG" id="emc:129342291"/>
<evidence type="ECO:0000313" key="11">
    <source>
        <dbReference type="Proteomes" id="UP001190640"/>
    </source>
</evidence>
<evidence type="ECO:0000256" key="8">
    <source>
        <dbReference type="ARBA" id="ARBA00023007"/>
    </source>
</evidence>
<comment type="cofactor">
    <cofactor evidence="1">
        <name>Zn(2+)</name>
        <dbReference type="ChEBI" id="CHEBI:29105"/>
    </cofactor>
</comment>
<dbReference type="Pfam" id="PF01242">
    <property type="entry name" value="PTPS"/>
    <property type="match status" value="1"/>
</dbReference>
<evidence type="ECO:0000256" key="1">
    <source>
        <dbReference type="ARBA" id="ARBA00001947"/>
    </source>
</evidence>
<keyword evidence="6" id="KW-0479">Metal-binding</keyword>
<keyword evidence="11" id="KW-1185">Reference proteome</keyword>
<keyword evidence="9" id="KW-0456">Lyase</keyword>
<evidence type="ECO:0000256" key="6">
    <source>
        <dbReference type="ARBA" id="ARBA00022723"/>
    </source>
</evidence>
<dbReference type="GO" id="GO:0046872">
    <property type="term" value="F:metal ion binding"/>
    <property type="evidence" value="ECO:0007669"/>
    <property type="project" value="UniProtKB-KW"/>
</dbReference>
<dbReference type="GeneID" id="129342291"/>
<dbReference type="EC" id="4.2.3.12" evidence="4"/>
<proteinExistence type="inferred from homology"/>
<dbReference type="AlphaFoldDB" id="A0AA97LFL5"/>
<gene>
    <name evidence="12" type="primary">LOC129342291</name>
</gene>
<evidence type="ECO:0000313" key="12">
    <source>
        <dbReference type="RefSeq" id="XP_054853955.1"/>
    </source>
</evidence>
<dbReference type="GO" id="GO:0003874">
    <property type="term" value="F:6-pyruvoyltetrahydropterin synthase activity"/>
    <property type="evidence" value="ECO:0007669"/>
    <property type="project" value="UniProtKB-EC"/>
</dbReference>
<evidence type="ECO:0000256" key="10">
    <source>
        <dbReference type="ARBA" id="ARBA00025266"/>
    </source>
</evidence>
<evidence type="ECO:0000256" key="5">
    <source>
        <dbReference type="ARBA" id="ARBA00015587"/>
    </source>
</evidence>
<dbReference type="FunFam" id="3.30.479.10:FF:000003">
    <property type="entry name" value="6-pyruvoyl tetrahydrobiopterin synthase"/>
    <property type="match status" value="1"/>
</dbReference>
<evidence type="ECO:0000256" key="9">
    <source>
        <dbReference type="ARBA" id="ARBA00023239"/>
    </source>
</evidence>
<dbReference type="PANTHER" id="PTHR12589">
    <property type="entry name" value="PYRUVOYL TETRAHYDROBIOPTERIN SYNTHASE"/>
    <property type="match status" value="1"/>
</dbReference>
<evidence type="ECO:0000256" key="3">
    <source>
        <dbReference type="ARBA" id="ARBA00009164"/>
    </source>
</evidence>